<keyword evidence="2" id="KW-0489">Methyltransferase</keyword>
<organism evidence="2 3">
    <name type="scientific">Salininema proteolyticum</name>
    <dbReference type="NCBI Taxonomy" id="1607685"/>
    <lineage>
        <taxon>Bacteria</taxon>
        <taxon>Bacillati</taxon>
        <taxon>Actinomycetota</taxon>
        <taxon>Actinomycetes</taxon>
        <taxon>Glycomycetales</taxon>
        <taxon>Glycomycetaceae</taxon>
        <taxon>Salininema</taxon>
    </lineage>
</organism>
<dbReference type="EMBL" id="JBHSDK010000013">
    <property type="protein sequence ID" value="MFC4335281.1"/>
    <property type="molecule type" value="Genomic_DNA"/>
</dbReference>
<protein>
    <submittedName>
        <fullName evidence="2">Methyltransferase domain-containing protein</fullName>
    </submittedName>
</protein>
<dbReference type="GO" id="GO:0008168">
    <property type="term" value="F:methyltransferase activity"/>
    <property type="evidence" value="ECO:0007669"/>
    <property type="project" value="UniProtKB-KW"/>
</dbReference>
<dbReference type="Proteomes" id="UP001595823">
    <property type="component" value="Unassembled WGS sequence"/>
</dbReference>
<proteinExistence type="predicted"/>
<keyword evidence="3" id="KW-1185">Reference proteome</keyword>
<dbReference type="InterPro" id="IPR029063">
    <property type="entry name" value="SAM-dependent_MTases_sf"/>
</dbReference>
<reference evidence="3" key="1">
    <citation type="journal article" date="2019" name="Int. J. Syst. Evol. Microbiol.">
        <title>The Global Catalogue of Microorganisms (GCM) 10K type strain sequencing project: providing services to taxonomists for standard genome sequencing and annotation.</title>
        <authorList>
            <consortium name="The Broad Institute Genomics Platform"/>
            <consortium name="The Broad Institute Genome Sequencing Center for Infectious Disease"/>
            <person name="Wu L."/>
            <person name="Ma J."/>
        </authorList>
    </citation>
    <scope>NUCLEOTIDE SEQUENCE [LARGE SCALE GENOMIC DNA]</scope>
    <source>
        <strain evidence="3">IBRC-M 10908</strain>
    </source>
</reference>
<dbReference type="GO" id="GO:0032259">
    <property type="term" value="P:methylation"/>
    <property type="evidence" value="ECO:0007669"/>
    <property type="project" value="UniProtKB-KW"/>
</dbReference>
<dbReference type="SUPFAM" id="SSF53335">
    <property type="entry name" value="S-adenosyl-L-methionine-dependent methyltransferases"/>
    <property type="match status" value="1"/>
</dbReference>
<comment type="caution">
    <text evidence="2">The sequence shown here is derived from an EMBL/GenBank/DDBJ whole genome shotgun (WGS) entry which is preliminary data.</text>
</comment>
<dbReference type="PANTHER" id="PTHR43591:SF24">
    <property type="entry name" value="2-METHOXY-6-POLYPRENYL-1,4-BENZOQUINOL METHYLASE, MITOCHONDRIAL"/>
    <property type="match status" value="1"/>
</dbReference>
<sequence>MARDEARYSHGHHASVLKSHTWRTAENSAAYLIPELEPDHFLLDVGCGPGTITADLARLVRWGRVVAVDREPAIVGRAAEHLAANGVHNAELRTADVLDLPFPDNAFDVAHAHQVLQHVSRPVDALRELRRVVRPGGLIAVRDADYGAMTWFPPDLDMETWRTLYQEIARSCGGEPNAARRLKAWCVEAGIETEDIAMTTSAWTYSTPEELEWWCGLWAERLESSELAAIAVEKGFASLGDLGRLAEAWRLWSQDPEAWFMVPHGEILARVD</sequence>
<dbReference type="RefSeq" id="WP_380619867.1">
    <property type="nucleotide sequence ID" value="NZ_JBHSDK010000013.1"/>
</dbReference>
<dbReference type="PANTHER" id="PTHR43591">
    <property type="entry name" value="METHYLTRANSFERASE"/>
    <property type="match status" value="1"/>
</dbReference>
<dbReference type="CDD" id="cd02440">
    <property type="entry name" value="AdoMet_MTases"/>
    <property type="match status" value="1"/>
</dbReference>
<keyword evidence="2" id="KW-0808">Transferase</keyword>
<evidence type="ECO:0000313" key="2">
    <source>
        <dbReference type="EMBL" id="MFC4335281.1"/>
    </source>
</evidence>
<accession>A0ABV8TWV9</accession>
<dbReference type="Gene3D" id="3.40.50.150">
    <property type="entry name" value="Vaccinia Virus protein VP39"/>
    <property type="match status" value="1"/>
</dbReference>
<name>A0ABV8TWV9_9ACTN</name>
<evidence type="ECO:0000259" key="1">
    <source>
        <dbReference type="Pfam" id="PF13847"/>
    </source>
</evidence>
<gene>
    <name evidence="2" type="ORF">ACFPET_08735</name>
</gene>
<feature type="domain" description="Methyltransferase" evidence="1">
    <location>
        <begin position="42"/>
        <end position="166"/>
    </location>
</feature>
<evidence type="ECO:0000313" key="3">
    <source>
        <dbReference type="Proteomes" id="UP001595823"/>
    </source>
</evidence>
<dbReference type="Pfam" id="PF13847">
    <property type="entry name" value="Methyltransf_31"/>
    <property type="match status" value="1"/>
</dbReference>
<dbReference type="InterPro" id="IPR025714">
    <property type="entry name" value="Methyltranfer_dom"/>
</dbReference>